<reference evidence="1" key="1">
    <citation type="submission" date="2022-05" db="EMBL/GenBank/DDBJ databases">
        <authorList>
            <person name="Colautti A."/>
            <person name="Iacumin L."/>
        </authorList>
    </citation>
    <scope>NUCLEOTIDE SEQUENCE</scope>
    <source>
        <strain evidence="1">SK 55</strain>
    </source>
</reference>
<evidence type="ECO:0000313" key="2">
    <source>
        <dbReference type="Proteomes" id="UP001152173"/>
    </source>
</evidence>
<protein>
    <submittedName>
        <fullName evidence="1">Uncharacterized protein</fullName>
    </submittedName>
</protein>
<dbReference type="RefSeq" id="WP_269926665.1">
    <property type="nucleotide sequence ID" value="NZ_JAMKBJ010000008.1"/>
</dbReference>
<dbReference type="Proteomes" id="UP001152173">
    <property type="component" value="Unassembled WGS sequence"/>
</dbReference>
<comment type="caution">
    <text evidence="1">The sequence shown here is derived from an EMBL/GenBank/DDBJ whole genome shotgun (WGS) entry which is preliminary data.</text>
</comment>
<sequence>MKLQTEGYETKISYHRPNGKVSNAKYDTTPLDDELLWALSERVQHVFRKTPLVEIRISLDGETAHWEFDNWKSFLSTSQKLHAEDSDLNMDEWIHRINSRTGMKEDFLRDALRYYKEMAGDH</sequence>
<dbReference type="EMBL" id="JAMKBJ010000008">
    <property type="protein sequence ID" value="MCZ8537572.1"/>
    <property type="molecule type" value="Genomic_DNA"/>
</dbReference>
<keyword evidence="2" id="KW-1185">Reference proteome</keyword>
<dbReference type="AlphaFoldDB" id="A0A9X3REI5"/>
<proteinExistence type="predicted"/>
<organism evidence="1 2">
    <name type="scientific">Paenisporosarcina quisquiliarum</name>
    <dbReference type="NCBI Taxonomy" id="365346"/>
    <lineage>
        <taxon>Bacteria</taxon>
        <taxon>Bacillati</taxon>
        <taxon>Bacillota</taxon>
        <taxon>Bacilli</taxon>
        <taxon>Bacillales</taxon>
        <taxon>Caryophanaceae</taxon>
        <taxon>Paenisporosarcina</taxon>
    </lineage>
</organism>
<name>A0A9X3REI5_9BACL</name>
<evidence type="ECO:0000313" key="1">
    <source>
        <dbReference type="EMBL" id="MCZ8537572.1"/>
    </source>
</evidence>
<gene>
    <name evidence="1" type="ORF">M9R32_10300</name>
</gene>
<accession>A0A9X3REI5</accession>